<dbReference type="EMBL" id="JAKNHQ010000001">
    <property type="protein sequence ID" value="MCG4609624.1"/>
    <property type="molecule type" value="Genomic_DNA"/>
</dbReference>
<name>A0ABS9MFN8_9FIRM</name>
<dbReference type="CDD" id="cd00093">
    <property type="entry name" value="HTH_XRE"/>
    <property type="match status" value="1"/>
</dbReference>
<proteinExistence type="predicted"/>
<dbReference type="SMART" id="SM00530">
    <property type="entry name" value="HTH_XRE"/>
    <property type="match status" value="1"/>
</dbReference>
<feature type="domain" description="HTH cro/C1-type" evidence="1">
    <location>
        <begin position="99"/>
        <end position="153"/>
    </location>
</feature>
<sequence length="154" mass="17497">MDTVTLYRINCYHAPREELIGESFSLVPWDEDDATMKGEDDGGKDYELPKGYELSAEDGVPVILNPDGQPCGLQGHNGCPLLIDEAKKLAILVERDKKILRQRELAHLTRAQLAERLEVSQALLYQWEHCEVEPDVRTLKRIADILQCEILELI</sequence>
<dbReference type="InterPro" id="IPR010982">
    <property type="entry name" value="Lambda_DNA-bd_dom_sf"/>
</dbReference>
<dbReference type="SUPFAM" id="SSF47413">
    <property type="entry name" value="lambda repressor-like DNA-binding domains"/>
    <property type="match status" value="1"/>
</dbReference>
<dbReference type="InterPro" id="IPR001387">
    <property type="entry name" value="Cro/C1-type_HTH"/>
</dbReference>
<dbReference type="Proteomes" id="UP001298681">
    <property type="component" value="Unassembled WGS sequence"/>
</dbReference>
<dbReference type="PROSITE" id="PS50943">
    <property type="entry name" value="HTH_CROC1"/>
    <property type="match status" value="1"/>
</dbReference>
<dbReference type="Gene3D" id="1.10.260.40">
    <property type="entry name" value="lambda repressor-like DNA-binding domains"/>
    <property type="match status" value="1"/>
</dbReference>
<reference evidence="2 3" key="1">
    <citation type="submission" date="2022-01" db="EMBL/GenBank/DDBJ databases">
        <title>Collection of gut derived symbiotic bacterial strains cultured from healthy donors.</title>
        <authorList>
            <person name="Lin H."/>
            <person name="Kohout C."/>
            <person name="Waligurski E."/>
            <person name="Pamer E.G."/>
        </authorList>
    </citation>
    <scope>NUCLEOTIDE SEQUENCE [LARGE SCALE GENOMIC DNA]</scope>
    <source>
        <strain evidence="2 3">DFI.7.58</strain>
    </source>
</reference>
<accession>A0ABS9MFN8</accession>
<evidence type="ECO:0000259" key="1">
    <source>
        <dbReference type="PROSITE" id="PS50943"/>
    </source>
</evidence>
<protein>
    <submittedName>
        <fullName evidence="2">Helix-turn-helix domain-containing protein</fullName>
    </submittedName>
</protein>
<evidence type="ECO:0000313" key="2">
    <source>
        <dbReference type="EMBL" id="MCG4609624.1"/>
    </source>
</evidence>
<keyword evidence="3" id="KW-1185">Reference proteome</keyword>
<comment type="caution">
    <text evidence="2">The sequence shown here is derived from an EMBL/GenBank/DDBJ whole genome shotgun (WGS) entry which is preliminary data.</text>
</comment>
<organism evidence="2 3">
    <name type="scientific">Anaeromassilibacillus senegalensis</name>
    <dbReference type="NCBI Taxonomy" id="1673717"/>
    <lineage>
        <taxon>Bacteria</taxon>
        <taxon>Bacillati</taxon>
        <taxon>Bacillota</taxon>
        <taxon>Clostridia</taxon>
        <taxon>Eubacteriales</taxon>
        <taxon>Acutalibacteraceae</taxon>
        <taxon>Anaeromassilibacillus</taxon>
    </lineage>
</organism>
<dbReference type="Pfam" id="PF01381">
    <property type="entry name" value="HTH_3"/>
    <property type="match status" value="1"/>
</dbReference>
<evidence type="ECO:0000313" key="3">
    <source>
        <dbReference type="Proteomes" id="UP001298681"/>
    </source>
</evidence>
<gene>
    <name evidence="2" type="ORF">L0P57_01515</name>
</gene>
<dbReference type="RefSeq" id="WP_191362944.1">
    <property type="nucleotide sequence ID" value="NZ_JAKNHQ010000001.1"/>
</dbReference>